<organism evidence="1 2">
    <name type="scientific">Planctopirus hydrillae</name>
    <dbReference type="NCBI Taxonomy" id="1841610"/>
    <lineage>
        <taxon>Bacteria</taxon>
        <taxon>Pseudomonadati</taxon>
        <taxon>Planctomycetota</taxon>
        <taxon>Planctomycetia</taxon>
        <taxon>Planctomycetales</taxon>
        <taxon>Planctomycetaceae</taxon>
        <taxon>Planctopirus</taxon>
    </lineage>
</organism>
<evidence type="ECO:0000313" key="2">
    <source>
        <dbReference type="Proteomes" id="UP000094828"/>
    </source>
</evidence>
<reference evidence="1 2" key="1">
    <citation type="submission" date="2016-05" db="EMBL/GenBank/DDBJ databases">
        <title>Genomic and physiological characterization of Planctopirus sp. isolated from fresh water lake.</title>
        <authorList>
            <person name="Subhash Y."/>
            <person name="Ramana C."/>
        </authorList>
    </citation>
    <scope>NUCLEOTIDE SEQUENCE [LARGE SCALE GENOMIC DNA]</scope>
    <source>
        <strain evidence="1 2">JC280</strain>
    </source>
</reference>
<dbReference type="Proteomes" id="UP000094828">
    <property type="component" value="Unassembled WGS sequence"/>
</dbReference>
<accession>A0A1C3EA14</accession>
<keyword evidence="2" id="KW-1185">Reference proteome</keyword>
<evidence type="ECO:0000313" key="1">
    <source>
        <dbReference type="EMBL" id="ODA30081.1"/>
    </source>
</evidence>
<gene>
    <name evidence="1" type="ORF">A6X21_07050</name>
</gene>
<dbReference type="AlphaFoldDB" id="A0A1C3EA14"/>
<proteinExistence type="predicted"/>
<comment type="caution">
    <text evidence="1">The sequence shown here is derived from an EMBL/GenBank/DDBJ whole genome shotgun (WGS) entry which is preliminary data.</text>
</comment>
<protein>
    <submittedName>
        <fullName evidence="1">Uncharacterized protein</fullName>
    </submittedName>
</protein>
<name>A0A1C3EA14_9PLAN</name>
<dbReference type="EMBL" id="LYDR01000116">
    <property type="protein sequence ID" value="ODA30081.1"/>
    <property type="molecule type" value="Genomic_DNA"/>
</dbReference>
<sequence length="76" mass="8815">MSHDIFPDVQVFRWVHVFAVCQGFAMCSEVPDFRVFRSFQRVFSPGSNKSGERFNCRPVQKSSPELAKSLLWQNAF</sequence>